<evidence type="ECO:0000256" key="1">
    <source>
        <dbReference type="ARBA" id="ARBA00009986"/>
    </source>
</evidence>
<dbReference type="Gene3D" id="3.40.605.10">
    <property type="entry name" value="Aldehyde Dehydrogenase, Chain A, domain 1"/>
    <property type="match status" value="1"/>
</dbReference>
<dbReference type="OrthoDB" id="9812625at2"/>
<keyword evidence="3" id="KW-0560">Oxidoreductase</keyword>
<organism evidence="5 6">
    <name type="scientific">Methylobacterium gnaphalii</name>
    <dbReference type="NCBI Taxonomy" id="1010610"/>
    <lineage>
        <taxon>Bacteria</taxon>
        <taxon>Pseudomonadati</taxon>
        <taxon>Pseudomonadota</taxon>
        <taxon>Alphaproteobacteria</taxon>
        <taxon>Hyphomicrobiales</taxon>
        <taxon>Methylobacteriaceae</taxon>
        <taxon>Methylobacterium</taxon>
    </lineage>
</organism>
<dbReference type="GO" id="GO:0004030">
    <property type="term" value="F:aldehyde dehydrogenase [NAD(P)+] activity"/>
    <property type="evidence" value="ECO:0007669"/>
    <property type="project" value="InterPro"/>
</dbReference>
<dbReference type="FunFam" id="3.40.605.10:FF:000012">
    <property type="entry name" value="NAD-dependent succinate-semialdehyde dehydrogenase"/>
    <property type="match status" value="1"/>
</dbReference>
<dbReference type="PROSITE" id="PS00070">
    <property type="entry name" value="ALDEHYDE_DEHYDR_CYS"/>
    <property type="match status" value="1"/>
</dbReference>
<dbReference type="InterPro" id="IPR016161">
    <property type="entry name" value="Ald_DH/histidinol_DH"/>
</dbReference>
<evidence type="ECO:0000313" key="5">
    <source>
        <dbReference type="EMBL" id="GEP12026.1"/>
    </source>
</evidence>
<gene>
    <name evidence="5" type="ORF">MGN01_38710</name>
</gene>
<evidence type="ECO:0000256" key="2">
    <source>
        <dbReference type="ARBA" id="ARBA00022857"/>
    </source>
</evidence>
<protein>
    <submittedName>
        <fullName evidence="5">Succinate-semialdehyde dehydrogenase</fullName>
    </submittedName>
</protein>
<dbReference type="InterPro" id="IPR044148">
    <property type="entry name" value="ALDH_GabD1-like"/>
</dbReference>
<dbReference type="RefSeq" id="WP_147048426.1">
    <property type="nucleotide sequence ID" value="NZ_BJZV01000027.1"/>
</dbReference>
<keyword evidence="6" id="KW-1185">Reference proteome</keyword>
<evidence type="ECO:0000313" key="6">
    <source>
        <dbReference type="Proteomes" id="UP000321750"/>
    </source>
</evidence>
<dbReference type="GO" id="GO:0004777">
    <property type="term" value="F:succinate-semialdehyde dehydrogenase (NAD+) activity"/>
    <property type="evidence" value="ECO:0007669"/>
    <property type="project" value="TreeGrafter"/>
</dbReference>
<dbReference type="PANTHER" id="PTHR43217">
    <property type="entry name" value="SUCCINATE SEMIALDEHYDE DEHYDROGENASE [NAD(P)+] SAD"/>
    <property type="match status" value="1"/>
</dbReference>
<dbReference type="InterPro" id="IPR015590">
    <property type="entry name" value="Aldehyde_DH_dom"/>
</dbReference>
<dbReference type="InterPro" id="IPR016162">
    <property type="entry name" value="Ald_DH_N"/>
</dbReference>
<comment type="similarity">
    <text evidence="1">Belongs to the aldehyde dehydrogenase family.</text>
</comment>
<comment type="caution">
    <text evidence="5">The sequence shown here is derived from an EMBL/GenBank/DDBJ whole genome shotgun (WGS) entry which is preliminary data.</text>
</comment>
<dbReference type="PANTHER" id="PTHR43217:SF1">
    <property type="entry name" value="SUCCINATE SEMIALDEHYDE DEHYDROGENASE [NAD(P)+] SAD"/>
    <property type="match status" value="1"/>
</dbReference>
<dbReference type="InterPro" id="IPR016160">
    <property type="entry name" value="Ald_DH_CS_CYS"/>
</dbReference>
<accession>A0A512JPY7</accession>
<dbReference type="AlphaFoldDB" id="A0A512JPY7"/>
<dbReference type="EMBL" id="BJZV01000027">
    <property type="protein sequence ID" value="GEP12026.1"/>
    <property type="molecule type" value="Genomic_DNA"/>
</dbReference>
<dbReference type="SUPFAM" id="SSF53720">
    <property type="entry name" value="ALDH-like"/>
    <property type="match status" value="1"/>
</dbReference>
<sequence length="464" mass="49369">MAIPEHNDAKAQSISPVDGTLIETFDDHSPSEVERRLSAAQGGFDAWRRRSVEERADVVAALGAFLERHRDRLAAHITAEMGKTIKEATAEIDKCAATCRWYAEHGPAMLRDRVAPVDQGRAMVAQRPIGVILGVMPWNFPFWQVLRAAIPIILSGNGYVLKHARNVMRCAFELEVAWTESGLPSGVFTVVNVDQGMTAKILADARIAAVTLTGSARAGAAVASLAGANLKKSVLELGGSDPFVVLEGADLKKAAAAGAKARFQNAGQVCIAAKRFIVEASIADAFTEHLIDATRALNVGDPTVSSTDLGPMARRDLRTELQGQIERSIAAGARPLLGGHEVEGAGNFHEPTILAGVLPGMAAFDEETFGPCAAITEARDTDHAIALANLSSYGLSASLWTEDSSTGAAFADRFECGGVFLNGFPTSDPRIPIGGVKQSGYGRELSHYGITEFVNAQTVWRDRP</sequence>
<name>A0A512JPY7_9HYPH</name>
<dbReference type="Proteomes" id="UP000321750">
    <property type="component" value="Unassembled WGS sequence"/>
</dbReference>
<keyword evidence="2" id="KW-0521">NADP</keyword>
<evidence type="ECO:0000259" key="4">
    <source>
        <dbReference type="Pfam" id="PF00171"/>
    </source>
</evidence>
<reference evidence="5 6" key="1">
    <citation type="submission" date="2019-07" db="EMBL/GenBank/DDBJ databases">
        <title>Whole genome shotgun sequence of Methylobacterium gnaphalii NBRC 107716.</title>
        <authorList>
            <person name="Hosoyama A."/>
            <person name="Uohara A."/>
            <person name="Ohji S."/>
            <person name="Ichikawa N."/>
        </authorList>
    </citation>
    <scope>NUCLEOTIDE SEQUENCE [LARGE SCALE GENOMIC DNA]</scope>
    <source>
        <strain evidence="5 6">NBRC 107716</strain>
    </source>
</reference>
<dbReference type="Gene3D" id="3.40.309.10">
    <property type="entry name" value="Aldehyde Dehydrogenase, Chain A, domain 2"/>
    <property type="match status" value="1"/>
</dbReference>
<evidence type="ECO:0000256" key="3">
    <source>
        <dbReference type="ARBA" id="ARBA00023002"/>
    </source>
</evidence>
<dbReference type="CDD" id="cd07100">
    <property type="entry name" value="ALDH_SSADH1_GabD1"/>
    <property type="match status" value="1"/>
</dbReference>
<dbReference type="Pfam" id="PF00171">
    <property type="entry name" value="Aldedh"/>
    <property type="match status" value="1"/>
</dbReference>
<proteinExistence type="inferred from homology"/>
<feature type="domain" description="Aldehyde dehydrogenase" evidence="4">
    <location>
        <begin position="9"/>
        <end position="459"/>
    </location>
</feature>
<dbReference type="InterPro" id="IPR016163">
    <property type="entry name" value="Ald_DH_C"/>
</dbReference>
<dbReference type="InterPro" id="IPR047110">
    <property type="entry name" value="GABD/Sad-like"/>
</dbReference>